<evidence type="ECO:0000313" key="1">
    <source>
        <dbReference type="EMBL" id="MPN42034.1"/>
    </source>
</evidence>
<dbReference type="EMBL" id="VSSQ01099476">
    <property type="protein sequence ID" value="MPN42034.1"/>
    <property type="molecule type" value="Genomic_DNA"/>
</dbReference>
<sequence>MAFEHGSGVGQHHGDGIALADATTLQGRSQLTGTLVTFLPGVLTGTLDDGNALGIDEGRPFDERQRRQRNIVGRIPVQPYGVRVNHGFLLTYSCRVCCSRDASYCRFRPFCMLARNRFYCLRRIAEHSCATIGRM</sequence>
<proteinExistence type="predicted"/>
<protein>
    <submittedName>
        <fullName evidence="1">Uncharacterized protein</fullName>
    </submittedName>
</protein>
<reference evidence="1" key="1">
    <citation type="submission" date="2019-08" db="EMBL/GenBank/DDBJ databases">
        <authorList>
            <person name="Kucharzyk K."/>
            <person name="Murdoch R.W."/>
            <person name="Higgins S."/>
            <person name="Loffler F."/>
        </authorList>
    </citation>
    <scope>NUCLEOTIDE SEQUENCE</scope>
</reference>
<dbReference type="AlphaFoldDB" id="A0A645I0T2"/>
<accession>A0A645I0T2</accession>
<name>A0A645I0T2_9ZZZZ</name>
<comment type="caution">
    <text evidence="1">The sequence shown here is derived from an EMBL/GenBank/DDBJ whole genome shotgun (WGS) entry which is preliminary data.</text>
</comment>
<gene>
    <name evidence="1" type="ORF">SDC9_189590</name>
</gene>
<organism evidence="1">
    <name type="scientific">bioreactor metagenome</name>
    <dbReference type="NCBI Taxonomy" id="1076179"/>
    <lineage>
        <taxon>unclassified sequences</taxon>
        <taxon>metagenomes</taxon>
        <taxon>ecological metagenomes</taxon>
    </lineage>
</organism>